<reference evidence="1 2" key="1">
    <citation type="submission" date="2020-08" db="EMBL/GenBank/DDBJ databases">
        <title>Genomic Encyclopedia of Type Strains, Phase IV (KMG-IV): sequencing the most valuable type-strain genomes for metagenomic binning, comparative biology and taxonomic classification.</title>
        <authorList>
            <person name="Goeker M."/>
        </authorList>
    </citation>
    <scope>NUCLEOTIDE SEQUENCE [LARGE SCALE GENOMIC DNA]</scope>
    <source>
        <strain evidence="1 2">DSM 21458</strain>
    </source>
</reference>
<gene>
    <name evidence="1" type="ORF">HNR42_001884</name>
</gene>
<accession>A0A841I205</accession>
<comment type="caution">
    <text evidence="1">The sequence shown here is derived from an EMBL/GenBank/DDBJ whole genome shotgun (WGS) entry which is preliminary data.</text>
</comment>
<dbReference type="EMBL" id="JACHHG010000006">
    <property type="protein sequence ID" value="MBB6098450.1"/>
    <property type="molecule type" value="Genomic_DNA"/>
</dbReference>
<protein>
    <submittedName>
        <fullName evidence="1">NADH:ubiquinone oxidoreductase subunit E</fullName>
    </submittedName>
</protein>
<dbReference type="Proteomes" id="UP000569951">
    <property type="component" value="Unassembled WGS sequence"/>
</dbReference>
<dbReference type="SUPFAM" id="SSF52833">
    <property type="entry name" value="Thioredoxin-like"/>
    <property type="match status" value="1"/>
</dbReference>
<name>A0A841I205_9DEIO</name>
<dbReference type="AlphaFoldDB" id="A0A841I205"/>
<keyword evidence="2" id="KW-1185">Reference proteome</keyword>
<dbReference type="InterPro" id="IPR036249">
    <property type="entry name" value="Thioredoxin-like_sf"/>
</dbReference>
<keyword evidence="1" id="KW-0830">Ubiquinone</keyword>
<dbReference type="RefSeq" id="WP_183986884.1">
    <property type="nucleotide sequence ID" value="NZ_JACHHG010000006.1"/>
</dbReference>
<organism evidence="1 2">
    <name type="scientific">Deinobacterium chartae</name>
    <dbReference type="NCBI Taxonomy" id="521158"/>
    <lineage>
        <taxon>Bacteria</taxon>
        <taxon>Thermotogati</taxon>
        <taxon>Deinococcota</taxon>
        <taxon>Deinococci</taxon>
        <taxon>Deinococcales</taxon>
        <taxon>Deinococcaceae</taxon>
        <taxon>Deinobacterium</taxon>
    </lineage>
</organism>
<proteinExistence type="predicted"/>
<dbReference type="Pfam" id="PF01257">
    <property type="entry name" value="2Fe-2S_thioredx"/>
    <property type="match status" value="1"/>
</dbReference>
<evidence type="ECO:0000313" key="1">
    <source>
        <dbReference type="EMBL" id="MBB6098450.1"/>
    </source>
</evidence>
<sequence length="81" mass="9060">MTLIELCTDGLDPATREEILDIIYSELRISPGGVSADGDFELQLRKCGEDLEGAPYLRINGALFARVTPQRARELVRARKR</sequence>
<evidence type="ECO:0000313" key="2">
    <source>
        <dbReference type="Proteomes" id="UP000569951"/>
    </source>
</evidence>
<dbReference type="Gene3D" id="3.40.30.10">
    <property type="entry name" value="Glutaredoxin"/>
    <property type="match status" value="1"/>
</dbReference>